<dbReference type="InterPro" id="IPR032816">
    <property type="entry name" value="VTT_dom"/>
</dbReference>
<dbReference type="AlphaFoldDB" id="A0A098ELN2"/>
<reference evidence="4 5" key="1">
    <citation type="submission" date="2014-09" db="EMBL/GenBank/DDBJ databases">
        <authorList>
            <person name="Urmite Genomes Urmite Genomes"/>
        </authorList>
    </citation>
    <scope>NUCLEOTIDE SEQUENCE [LARGE SCALE GENOMIC DNA]</scope>
    <source>
        <strain evidence="4 5">ES2</strain>
    </source>
</reference>
<keyword evidence="5" id="KW-1185">Reference proteome</keyword>
<evidence type="ECO:0000313" key="4">
    <source>
        <dbReference type="EMBL" id="CEG22695.1"/>
    </source>
</evidence>
<dbReference type="PANTHER" id="PTHR42709">
    <property type="entry name" value="ALKALINE PHOSPHATASE LIKE PROTEIN"/>
    <property type="match status" value="1"/>
</dbReference>
<sequence length="199" mass="22759">MDISFFVELVKEYGYVSMFIFNWLLLFGLPIPNEVAAAFSGVLTEVSYFKPVYAFLSAYLGLISSNSFAYFIGRLLGHRLIHRLNRTRLEGVISRFSVFLEKHGPLAISFSFFLPGIRWAMPYVVGANRYPFASYMLYAYTAGLIWMLVYFNIGRTFPYAYQSILENLQMFSVALSVIVVLLVAARLVWSKKTGSDKRN</sequence>
<dbReference type="Pfam" id="PF09335">
    <property type="entry name" value="VTT_dom"/>
    <property type="match status" value="1"/>
</dbReference>
<dbReference type="RefSeq" id="WP_052651492.1">
    <property type="nucleotide sequence ID" value="NZ_CCXS01000001.1"/>
</dbReference>
<keyword evidence="2" id="KW-1133">Transmembrane helix</keyword>
<proteinExistence type="inferred from homology"/>
<feature type="transmembrane region" description="Helical" evidence="2">
    <location>
        <begin position="52"/>
        <end position="73"/>
    </location>
</feature>
<keyword evidence="2" id="KW-0812">Transmembrane</keyword>
<protein>
    <recommendedName>
        <fullName evidence="3">VTT domain-containing protein</fullName>
    </recommendedName>
</protein>
<feature type="transmembrane region" description="Helical" evidence="2">
    <location>
        <begin position="12"/>
        <end position="32"/>
    </location>
</feature>
<dbReference type="InterPro" id="IPR051311">
    <property type="entry name" value="DedA_domain"/>
</dbReference>
<dbReference type="OrthoDB" id="9782291at2"/>
<dbReference type="GO" id="GO:0005886">
    <property type="term" value="C:plasma membrane"/>
    <property type="evidence" value="ECO:0007669"/>
    <property type="project" value="TreeGrafter"/>
</dbReference>
<dbReference type="STRING" id="1499687.BN1080_01628"/>
<accession>A0A098ELN2</accession>
<evidence type="ECO:0000313" key="5">
    <source>
        <dbReference type="Proteomes" id="UP000043699"/>
    </source>
</evidence>
<comment type="similarity">
    <text evidence="1">Belongs to the DedA family.</text>
</comment>
<keyword evidence="2" id="KW-0472">Membrane</keyword>
<dbReference type="EMBL" id="CCXS01000001">
    <property type="protein sequence ID" value="CEG22695.1"/>
    <property type="molecule type" value="Genomic_DNA"/>
</dbReference>
<feature type="domain" description="VTT" evidence="3">
    <location>
        <begin position="31"/>
        <end position="155"/>
    </location>
</feature>
<feature type="transmembrane region" description="Helical" evidence="2">
    <location>
        <begin position="168"/>
        <end position="189"/>
    </location>
</feature>
<gene>
    <name evidence="4" type="ORF">BN1080_01628</name>
</gene>
<organism evidence="4 5">
    <name type="scientific">Planococcus massiliensis</name>
    <dbReference type="NCBI Taxonomy" id="1499687"/>
    <lineage>
        <taxon>Bacteria</taxon>
        <taxon>Bacillati</taxon>
        <taxon>Bacillota</taxon>
        <taxon>Bacilli</taxon>
        <taxon>Bacillales</taxon>
        <taxon>Caryophanaceae</taxon>
        <taxon>Planococcus</taxon>
    </lineage>
</organism>
<evidence type="ECO:0000256" key="1">
    <source>
        <dbReference type="ARBA" id="ARBA00010792"/>
    </source>
</evidence>
<name>A0A098ELN2_9BACL</name>
<feature type="transmembrane region" description="Helical" evidence="2">
    <location>
        <begin position="135"/>
        <end position="153"/>
    </location>
</feature>
<evidence type="ECO:0000256" key="2">
    <source>
        <dbReference type="SAM" id="Phobius"/>
    </source>
</evidence>
<dbReference type="Proteomes" id="UP000043699">
    <property type="component" value="Unassembled WGS sequence"/>
</dbReference>
<evidence type="ECO:0000259" key="3">
    <source>
        <dbReference type="Pfam" id="PF09335"/>
    </source>
</evidence>
<dbReference type="PANTHER" id="PTHR42709:SF9">
    <property type="entry name" value="ALKALINE PHOSPHATASE LIKE PROTEIN"/>
    <property type="match status" value="1"/>
</dbReference>